<evidence type="ECO:0000313" key="3">
    <source>
        <dbReference type="EMBL" id="ACU24475.1"/>
    </source>
</evidence>
<reference evidence="3" key="1">
    <citation type="submission" date="2009-08" db="EMBL/GenBank/DDBJ databases">
        <authorList>
            <person name="Cheung F."/>
            <person name="Xiao Y."/>
            <person name="Chan A."/>
            <person name="Moskal W."/>
            <person name="Town C.D."/>
        </authorList>
    </citation>
    <scope>NUCLEOTIDE SEQUENCE</scope>
</reference>
<dbReference type="AlphaFoldDB" id="C6TNI3"/>
<dbReference type="PANTHER" id="PTHR37740">
    <property type="entry name" value="OS02G0193500 PROTEIN"/>
    <property type="match status" value="1"/>
</dbReference>
<dbReference type="ExpressionAtlas" id="C6TNI3">
    <property type="expression patterns" value="baseline and differential"/>
</dbReference>
<name>C6TNI3_SOYBN</name>
<evidence type="ECO:0000256" key="2">
    <source>
        <dbReference type="SAM" id="MobiDB-lite"/>
    </source>
</evidence>
<sequence length="176" mass="20049">MHDSSPIQRFNHGPGTKARQPPIGIGSSWNRIQSCDTYRDSYYWLAMQDPRKKKNLTQKASLFQLQANGVKEDGQTSLSLKSRQKGSKRHLMTEVSPPFQKQEGSNSDSLPDSSAAGNEYRALRRKYMLLEDESFALGKEVREVEDEVKTLEDEKFALLDQLIVMEGLVDPTEKHF</sequence>
<feature type="coiled-coil region" evidence="1">
    <location>
        <begin position="134"/>
        <end position="161"/>
    </location>
</feature>
<organism evidence="3">
    <name type="scientific">Glycine max</name>
    <name type="common">Soybean</name>
    <name type="synonym">Glycine hispida</name>
    <dbReference type="NCBI Taxonomy" id="3847"/>
    <lineage>
        <taxon>Eukaryota</taxon>
        <taxon>Viridiplantae</taxon>
        <taxon>Streptophyta</taxon>
        <taxon>Embryophyta</taxon>
        <taxon>Tracheophyta</taxon>
        <taxon>Spermatophyta</taxon>
        <taxon>Magnoliopsida</taxon>
        <taxon>eudicotyledons</taxon>
        <taxon>Gunneridae</taxon>
        <taxon>Pentapetalae</taxon>
        <taxon>rosids</taxon>
        <taxon>fabids</taxon>
        <taxon>Fabales</taxon>
        <taxon>Fabaceae</taxon>
        <taxon>Papilionoideae</taxon>
        <taxon>50 kb inversion clade</taxon>
        <taxon>NPAAA clade</taxon>
        <taxon>indigoferoid/millettioid clade</taxon>
        <taxon>Phaseoleae</taxon>
        <taxon>Glycine</taxon>
        <taxon>Glycine subgen. Soja</taxon>
    </lineage>
</organism>
<dbReference type="PANTHER" id="PTHR37740:SF1">
    <property type="entry name" value="OS02G0193500 PROTEIN"/>
    <property type="match status" value="1"/>
</dbReference>
<feature type="region of interest" description="Disordered" evidence="2">
    <location>
        <begin position="73"/>
        <end position="115"/>
    </location>
</feature>
<feature type="compositionally biased region" description="Polar residues" evidence="2">
    <location>
        <begin position="102"/>
        <end position="115"/>
    </location>
</feature>
<dbReference type="EMBL" id="BT099306">
    <property type="protein sequence ID" value="ACU24475.1"/>
    <property type="molecule type" value="mRNA"/>
</dbReference>
<proteinExistence type="evidence at transcript level"/>
<feature type="region of interest" description="Disordered" evidence="2">
    <location>
        <begin position="1"/>
        <end position="26"/>
    </location>
</feature>
<protein>
    <submittedName>
        <fullName evidence="3">Uncharacterized protein</fullName>
    </submittedName>
</protein>
<keyword evidence="1" id="KW-0175">Coiled coil</keyword>
<evidence type="ECO:0000256" key="1">
    <source>
        <dbReference type="SAM" id="Coils"/>
    </source>
</evidence>
<accession>C6TNI3</accession>